<evidence type="ECO:0000256" key="2">
    <source>
        <dbReference type="ARBA" id="ARBA00022598"/>
    </source>
</evidence>
<comment type="catalytic activity">
    <reaction evidence="6 7">
        <text>5-amino-1-(5-phospho-D-ribosyl)imidazole-4-carboxylate + L-aspartate + ATP = (2S)-2-[5-amino-1-(5-phospho-beta-D-ribosyl)imidazole-4-carboxamido]succinate + ADP + phosphate + 2 H(+)</text>
        <dbReference type="Rhea" id="RHEA:22628"/>
        <dbReference type="ChEBI" id="CHEBI:15378"/>
        <dbReference type="ChEBI" id="CHEBI:29991"/>
        <dbReference type="ChEBI" id="CHEBI:30616"/>
        <dbReference type="ChEBI" id="CHEBI:43474"/>
        <dbReference type="ChEBI" id="CHEBI:58443"/>
        <dbReference type="ChEBI" id="CHEBI:77657"/>
        <dbReference type="ChEBI" id="CHEBI:456216"/>
        <dbReference type="EC" id="6.3.2.6"/>
    </reaction>
</comment>
<dbReference type="SUPFAM" id="SSF56104">
    <property type="entry name" value="SAICAR synthase-like"/>
    <property type="match status" value="1"/>
</dbReference>
<evidence type="ECO:0000256" key="7">
    <source>
        <dbReference type="HAMAP-Rule" id="MF_00137"/>
    </source>
</evidence>
<dbReference type="InterPro" id="IPR050089">
    <property type="entry name" value="SAICAR_synthetase"/>
</dbReference>
<dbReference type="Gene3D" id="3.30.200.20">
    <property type="entry name" value="Phosphorylase Kinase, domain 1"/>
    <property type="match status" value="1"/>
</dbReference>
<dbReference type="PANTHER" id="PTHR43599">
    <property type="entry name" value="MULTIFUNCTIONAL PROTEIN ADE2"/>
    <property type="match status" value="1"/>
</dbReference>
<dbReference type="Gene3D" id="3.30.470.20">
    <property type="entry name" value="ATP-grasp fold, B domain"/>
    <property type="match status" value="1"/>
</dbReference>
<dbReference type="PANTHER" id="PTHR43599:SF3">
    <property type="entry name" value="SI:DKEY-6E2.2"/>
    <property type="match status" value="1"/>
</dbReference>
<reference evidence="9 10" key="1">
    <citation type="submission" date="2023-03" db="EMBL/GenBank/DDBJ databases">
        <title>Host association and intracellularity evolved multiple times independently in the Rickettsiales.</title>
        <authorList>
            <person name="Castelli M."/>
            <person name="Nardi T."/>
            <person name="Gammuto L."/>
            <person name="Bellinzona G."/>
            <person name="Sabaneyeva E."/>
            <person name="Potekhin A."/>
            <person name="Serra V."/>
            <person name="Petroni G."/>
            <person name="Sassera D."/>
        </authorList>
    </citation>
    <scope>NUCLEOTIDE SEQUENCE [LARGE SCALE GENOMIC DNA]</scope>
    <source>
        <strain evidence="9 10">Sr 2-6</strain>
    </source>
</reference>
<evidence type="ECO:0000256" key="3">
    <source>
        <dbReference type="ARBA" id="ARBA00022741"/>
    </source>
</evidence>
<keyword evidence="2 7" id="KW-0436">Ligase</keyword>
<dbReference type="Proteomes" id="UP001291687">
    <property type="component" value="Unassembled WGS sequence"/>
</dbReference>
<comment type="similarity">
    <text evidence="7">Belongs to the SAICAR synthetase family.</text>
</comment>
<keyword evidence="4 7" id="KW-0658">Purine biosynthesis</keyword>
<organism evidence="9 10">
    <name type="scientific">Candidatus Megaera venefica</name>
    <dbReference type="NCBI Taxonomy" id="2055910"/>
    <lineage>
        <taxon>Bacteria</taxon>
        <taxon>Pseudomonadati</taxon>
        <taxon>Pseudomonadota</taxon>
        <taxon>Alphaproteobacteria</taxon>
        <taxon>Rickettsiales</taxon>
        <taxon>Rickettsiaceae</taxon>
        <taxon>Candidatus Megaera</taxon>
    </lineage>
</organism>
<proteinExistence type="inferred from homology"/>
<comment type="pathway">
    <text evidence="1 7">Purine metabolism; IMP biosynthesis via de novo pathway; 5-amino-1-(5-phospho-D-ribosyl)imidazole-4-carboxamide from 5-amino-1-(5-phospho-D-ribosyl)imidazole-4-carboxylate: step 1/2.</text>
</comment>
<keyword evidence="3 7" id="KW-0547">Nucleotide-binding</keyword>
<gene>
    <name evidence="7" type="primary">purC</name>
    <name evidence="9" type="ORF">Megvenef_00030</name>
</gene>
<dbReference type="HAMAP" id="MF_00137">
    <property type="entry name" value="SAICAR_synth"/>
    <property type="match status" value="1"/>
</dbReference>
<dbReference type="RefSeq" id="WP_322775989.1">
    <property type="nucleotide sequence ID" value="NZ_JARJFB010000001.1"/>
</dbReference>
<protein>
    <recommendedName>
        <fullName evidence="7">Phosphoribosylaminoimidazole-succinocarboxamide synthase</fullName>
        <ecNumber evidence="7">6.3.2.6</ecNumber>
    </recommendedName>
    <alternativeName>
        <fullName evidence="7">SAICAR synthetase</fullName>
    </alternativeName>
</protein>
<dbReference type="EMBL" id="JARJFB010000001">
    <property type="protein sequence ID" value="MEA0970083.1"/>
    <property type="molecule type" value="Genomic_DNA"/>
</dbReference>
<evidence type="ECO:0000313" key="10">
    <source>
        <dbReference type="Proteomes" id="UP001291687"/>
    </source>
</evidence>
<evidence type="ECO:0000313" key="9">
    <source>
        <dbReference type="EMBL" id="MEA0970083.1"/>
    </source>
</evidence>
<comment type="caution">
    <text evidence="9">The sequence shown here is derived from an EMBL/GenBank/DDBJ whole genome shotgun (WGS) entry which is preliminary data.</text>
</comment>
<feature type="domain" description="SAICAR synthetase/ADE2 N-terminal" evidence="8">
    <location>
        <begin position="4"/>
        <end position="232"/>
    </location>
</feature>
<evidence type="ECO:0000256" key="1">
    <source>
        <dbReference type="ARBA" id="ARBA00004672"/>
    </source>
</evidence>
<accession>A0ABU5NA85</accession>
<dbReference type="InterPro" id="IPR028923">
    <property type="entry name" value="SAICAR_synt/ADE2_N"/>
</dbReference>
<dbReference type="EC" id="6.3.2.6" evidence="7"/>
<evidence type="ECO:0000256" key="4">
    <source>
        <dbReference type="ARBA" id="ARBA00022755"/>
    </source>
</evidence>
<dbReference type="Pfam" id="PF01259">
    <property type="entry name" value="SAICAR_synt"/>
    <property type="match status" value="1"/>
</dbReference>
<evidence type="ECO:0000256" key="5">
    <source>
        <dbReference type="ARBA" id="ARBA00022840"/>
    </source>
</evidence>
<evidence type="ECO:0000259" key="8">
    <source>
        <dbReference type="Pfam" id="PF01259"/>
    </source>
</evidence>
<keyword evidence="5 7" id="KW-0067">ATP-binding</keyword>
<keyword evidence="10" id="KW-1185">Reference proteome</keyword>
<sequence length="237" mass="27513">MKEKIYKGSTKTLYQSDEDYALIMSFDDTLKISKDEVIEVSGKGVINNSISAYIMQKLDMIGIDNHLIEKTNMRQQLVQFVDVYPIQVHLCSLACGRYVTDFGMEDGFVFDSPIIDFRIKNKELNYPIINEFQIISFGWMSKYELKEMKNKAIRIHDFLAGLFATAQIRMVDIKLEFGRVFNGDDFMSMLVDEISPDTCKLWDMESNEKLCYEVAQDNPEKVIAAYQEVQKRLNIKK</sequence>
<evidence type="ECO:0000256" key="6">
    <source>
        <dbReference type="ARBA" id="ARBA00048475"/>
    </source>
</evidence>
<name>A0ABU5NA85_9RICK</name>